<dbReference type="AlphaFoldDB" id="A0A6B8RF70"/>
<keyword evidence="3" id="KW-1185">Reference proteome</keyword>
<dbReference type="OrthoDB" id="2910639at2"/>
<dbReference type="RefSeq" id="WP_155699003.1">
    <property type="nucleotide sequence ID" value="NZ_CP034235.1"/>
</dbReference>
<dbReference type="EMBL" id="CP034235">
    <property type="protein sequence ID" value="QGQ94006.1"/>
    <property type="molecule type" value="Genomic_DNA"/>
</dbReference>
<dbReference type="Proteomes" id="UP000426246">
    <property type="component" value="Chromosome"/>
</dbReference>
<protein>
    <submittedName>
        <fullName evidence="2">Uncharacterized protein</fullName>
    </submittedName>
</protein>
<proteinExistence type="predicted"/>
<organism evidence="2 3">
    <name type="scientific">Paenibacillus psychroresistens</name>
    <dbReference type="NCBI Taxonomy" id="1778678"/>
    <lineage>
        <taxon>Bacteria</taxon>
        <taxon>Bacillati</taxon>
        <taxon>Bacillota</taxon>
        <taxon>Bacilli</taxon>
        <taxon>Bacillales</taxon>
        <taxon>Paenibacillaceae</taxon>
        <taxon>Paenibacillus</taxon>
    </lineage>
</organism>
<accession>A0A6B8RF70</accession>
<gene>
    <name evidence="2" type="ORF">EHS13_03320</name>
</gene>
<feature type="signal peptide" evidence="1">
    <location>
        <begin position="1"/>
        <end position="25"/>
    </location>
</feature>
<evidence type="ECO:0000313" key="2">
    <source>
        <dbReference type="EMBL" id="QGQ94006.1"/>
    </source>
</evidence>
<keyword evidence="1" id="KW-0732">Signal</keyword>
<sequence>MKKKLSMVIATLLVVQAVWVGAAFADYKPEGNIVVGVNLLSNIIKPSSALGNFTFNLQESAHKTITNLTGLSIDHSYAVVQVNGITLLAIDPPIALINKKK</sequence>
<reference evidence="3" key="1">
    <citation type="submission" date="2018-11" db="EMBL/GenBank/DDBJ databases">
        <title>Complete genome sequence of Paenibacillus sp. ML311-T8.</title>
        <authorList>
            <person name="Nam Y.-D."/>
            <person name="Kang J."/>
            <person name="Chung W.-H."/>
            <person name="Park Y.S."/>
        </authorList>
    </citation>
    <scope>NUCLEOTIDE SEQUENCE [LARGE SCALE GENOMIC DNA]</scope>
    <source>
        <strain evidence="3">ML311-T8</strain>
    </source>
</reference>
<evidence type="ECO:0000256" key="1">
    <source>
        <dbReference type="SAM" id="SignalP"/>
    </source>
</evidence>
<feature type="chain" id="PRO_5038511124" evidence="1">
    <location>
        <begin position="26"/>
        <end position="101"/>
    </location>
</feature>
<evidence type="ECO:0000313" key="3">
    <source>
        <dbReference type="Proteomes" id="UP000426246"/>
    </source>
</evidence>
<name>A0A6B8RF70_9BACL</name>
<dbReference type="KEGG" id="ppsc:EHS13_03320"/>